<evidence type="ECO:0000256" key="6">
    <source>
        <dbReference type="SAM" id="Phobius"/>
    </source>
</evidence>
<comment type="caution">
    <text evidence="7">The sequence shown here is derived from an EMBL/GenBank/DDBJ whole genome shotgun (WGS) entry which is preliminary data.</text>
</comment>
<feature type="transmembrane region" description="Helical" evidence="6">
    <location>
        <begin position="69"/>
        <end position="86"/>
    </location>
</feature>
<dbReference type="EMBL" id="JAAVXB010000001">
    <property type="protein sequence ID" value="NKF20803.1"/>
    <property type="molecule type" value="Genomic_DNA"/>
</dbReference>
<reference evidence="7" key="1">
    <citation type="submission" date="2020-03" db="EMBL/GenBank/DDBJ databases">
        <title>Solimonas marina sp. nov., isolated from deep seawater of the Pacific Ocean.</title>
        <authorList>
            <person name="Liu X."/>
            <person name="Lai Q."/>
            <person name="Sun F."/>
            <person name="Gai Y."/>
            <person name="Li G."/>
            <person name="Shao Z."/>
        </authorList>
    </citation>
    <scope>NUCLEOTIDE SEQUENCE</scope>
    <source>
        <strain evidence="7">C16B3</strain>
    </source>
</reference>
<evidence type="ECO:0000256" key="4">
    <source>
        <dbReference type="ARBA" id="ARBA00022989"/>
    </source>
</evidence>
<keyword evidence="8" id="KW-1185">Reference proteome</keyword>
<dbReference type="GO" id="GO:0005886">
    <property type="term" value="C:plasma membrane"/>
    <property type="evidence" value="ECO:0007669"/>
    <property type="project" value="UniProtKB-SubCell"/>
</dbReference>
<proteinExistence type="predicted"/>
<dbReference type="Pfam" id="PF01810">
    <property type="entry name" value="LysE"/>
    <property type="match status" value="1"/>
</dbReference>
<feature type="transmembrane region" description="Helical" evidence="6">
    <location>
        <begin position="38"/>
        <end position="63"/>
    </location>
</feature>
<keyword evidence="4 6" id="KW-1133">Transmembrane helix</keyword>
<dbReference type="AlphaFoldDB" id="A0A969W6F7"/>
<evidence type="ECO:0000313" key="7">
    <source>
        <dbReference type="EMBL" id="NKF20803.1"/>
    </source>
</evidence>
<sequence>MLLSAYLQGLALSAGLIIAIGAQNAFVLRQGLRREHVFVVATICFVSDALLIALGCGGFGALVQAHPPLVTAVRWIGAAFLIVYGLRSVRAALQTQVLQPGSEPPLARGRAVAAALALTWLNPHVYLDTVLLVGGLAGRYETAPRSAFAIGAATVSGLWFYGLAYGAAWLAPLFRKPVTWRLLDLVIAATMWAIAAGLLLRG</sequence>
<evidence type="ECO:0000256" key="3">
    <source>
        <dbReference type="ARBA" id="ARBA00022692"/>
    </source>
</evidence>
<feature type="transmembrane region" description="Helical" evidence="6">
    <location>
        <begin position="147"/>
        <end position="170"/>
    </location>
</feature>
<feature type="transmembrane region" description="Helical" evidence="6">
    <location>
        <begin position="6"/>
        <end position="26"/>
    </location>
</feature>
<dbReference type="RefSeq" id="WP_168146066.1">
    <property type="nucleotide sequence ID" value="NZ_JAAVXB010000001.1"/>
</dbReference>
<keyword evidence="2" id="KW-1003">Cell membrane</keyword>
<keyword evidence="5 6" id="KW-0472">Membrane</keyword>
<dbReference type="GO" id="GO:0015171">
    <property type="term" value="F:amino acid transmembrane transporter activity"/>
    <property type="evidence" value="ECO:0007669"/>
    <property type="project" value="TreeGrafter"/>
</dbReference>
<feature type="transmembrane region" description="Helical" evidence="6">
    <location>
        <begin position="182"/>
        <end position="200"/>
    </location>
</feature>
<dbReference type="InterPro" id="IPR001123">
    <property type="entry name" value="LeuE-type"/>
</dbReference>
<evidence type="ECO:0000256" key="2">
    <source>
        <dbReference type="ARBA" id="ARBA00022475"/>
    </source>
</evidence>
<evidence type="ECO:0000313" key="8">
    <source>
        <dbReference type="Proteomes" id="UP000653472"/>
    </source>
</evidence>
<protein>
    <submittedName>
        <fullName evidence="7">Amino acid transporter</fullName>
    </submittedName>
</protein>
<keyword evidence="3 6" id="KW-0812">Transmembrane</keyword>
<accession>A0A969W6F7</accession>
<dbReference type="PANTHER" id="PTHR30086:SF20">
    <property type="entry name" value="ARGININE EXPORTER PROTEIN ARGO-RELATED"/>
    <property type="match status" value="1"/>
</dbReference>
<dbReference type="PANTHER" id="PTHR30086">
    <property type="entry name" value="ARGININE EXPORTER PROTEIN ARGO"/>
    <property type="match status" value="1"/>
</dbReference>
<comment type="subcellular location">
    <subcellularLocation>
        <location evidence="1">Cell membrane</location>
        <topology evidence="1">Multi-pass membrane protein</topology>
    </subcellularLocation>
</comment>
<dbReference type="Proteomes" id="UP000653472">
    <property type="component" value="Unassembled WGS sequence"/>
</dbReference>
<organism evidence="7 8">
    <name type="scientific">Solimonas marina</name>
    <dbReference type="NCBI Taxonomy" id="2714601"/>
    <lineage>
        <taxon>Bacteria</taxon>
        <taxon>Pseudomonadati</taxon>
        <taxon>Pseudomonadota</taxon>
        <taxon>Gammaproteobacteria</taxon>
        <taxon>Nevskiales</taxon>
        <taxon>Nevskiaceae</taxon>
        <taxon>Solimonas</taxon>
    </lineage>
</organism>
<gene>
    <name evidence="7" type="ORF">G7Y82_00645</name>
</gene>
<evidence type="ECO:0000256" key="5">
    <source>
        <dbReference type="ARBA" id="ARBA00023136"/>
    </source>
</evidence>
<evidence type="ECO:0000256" key="1">
    <source>
        <dbReference type="ARBA" id="ARBA00004651"/>
    </source>
</evidence>
<name>A0A969W6F7_9GAMM</name>